<evidence type="ECO:0000259" key="1">
    <source>
        <dbReference type="Pfam" id="PF13460"/>
    </source>
</evidence>
<dbReference type="OrthoDB" id="9771302at2"/>
<evidence type="ECO:0000313" key="2">
    <source>
        <dbReference type="EMBL" id="QEO14506.1"/>
    </source>
</evidence>
<gene>
    <name evidence="2" type="ORF">FLP10_08815</name>
</gene>
<organism evidence="2 3">
    <name type="scientific">Agromyces intestinalis</name>
    <dbReference type="NCBI Taxonomy" id="2592652"/>
    <lineage>
        <taxon>Bacteria</taxon>
        <taxon>Bacillati</taxon>
        <taxon>Actinomycetota</taxon>
        <taxon>Actinomycetes</taxon>
        <taxon>Micrococcales</taxon>
        <taxon>Microbacteriaceae</taxon>
        <taxon>Agromyces</taxon>
    </lineage>
</organism>
<sequence>MTTIALFGATGKTGRRVLDRALAAGYDVRALVRTPAKLDVTNDRLTVIQGDVTDTDAVERTIAGSDAVLSLFGQVKGSPRTLQTDGTRVIVAAMQRHGVRRLVTLSGGGLHADGDRPKAPDRIMRGLLKLLAGHVLADAEGHLAVLEASDLDWTVVRGPRLLETPGTGAYRVGRVGVDTGMQISRDDLADFILTQVDDRTYVRRLPFVSA</sequence>
<dbReference type="InterPro" id="IPR016040">
    <property type="entry name" value="NAD(P)-bd_dom"/>
</dbReference>
<dbReference type="GO" id="GO:0004074">
    <property type="term" value="F:biliverdin reductase [NAD(P)H] activity"/>
    <property type="evidence" value="ECO:0007669"/>
    <property type="project" value="TreeGrafter"/>
</dbReference>
<dbReference type="PANTHER" id="PTHR43355:SF2">
    <property type="entry name" value="FLAVIN REDUCTASE (NADPH)"/>
    <property type="match status" value="1"/>
</dbReference>
<accession>A0A5C1YEH8</accession>
<dbReference type="EMBL" id="CP043505">
    <property type="protein sequence ID" value="QEO14506.1"/>
    <property type="molecule type" value="Genomic_DNA"/>
</dbReference>
<proteinExistence type="predicted"/>
<protein>
    <submittedName>
        <fullName evidence="2">SDR family oxidoreductase</fullName>
    </submittedName>
</protein>
<dbReference type="InterPro" id="IPR051606">
    <property type="entry name" value="Polyketide_Oxido-like"/>
</dbReference>
<dbReference type="KEGG" id="ail:FLP10_08815"/>
<dbReference type="InterPro" id="IPR036291">
    <property type="entry name" value="NAD(P)-bd_dom_sf"/>
</dbReference>
<dbReference type="PANTHER" id="PTHR43355">
    <property type="entry name" value="FLAVIN REDUCTASE (NADPH)"/>
    <property type="match status" value="1"/>
</dbReference>
<evidence type="ECO:0000313" key="3">
    <source>
        <dbReference type="Proteomes" id="UP000324678"/>
    </source>
</evidence>
<dbReference type="Proteomes" id="UP000324678">
    <property type="component" value="Chromosome"/>
</dbReference>
<reference evidence="2 3" key="1">
    <citation type="submission" date="2019-09" db="EMBL/GenBank/DDBJ databases">
        <title>Genome sequencing of strain KACC 19306.</title>
        <authorList>
            <person name="Heo J."/>
            <person name="Kim S.-J."/>
            <person name="Kim J.-S."/>
            <person name="Hong S.-B."/>
            <person name="Kwon S.-W."/>
        </authorList>
    </citation>
    <scope>NUCLEOTIDE SEQUENCE [LARGE SCALE GENOMIC DNA]</scope>
    <source>
        <strain evidence="2 3">KACC 19306</strain>
    </source>
</reference>
<dbReference type="GO" id="GO:0042602">
    <property type="term" value="F:riboflavin reductase (NADPH) activity"/>
    <property type="evidence" value="ECO:0007669"/>
    <property type="project" value="TreeGrafter"/>
</dbReference>
<dbReference type="SUPFAM" id="SSF51735">
    <property type="entry name" value="NAD(P)-binding Rossmann-fold domains"/>
    <property type="match status" value="1"/>
</dbReference>
<dbReference type="AlphaFoldDB" id="A0A5C1YEH8"/>
<feature type="domain" description="NAD(P)-binding" evidence="1">
    <location>
        <begin position="8"/>
        <end position="198"/>
    </location>
</feature>
<dbReference type="Pfam" id="PF13460">
    <property type="entry name" value="NAD_binding_10"/>
    <property type="match status" value="1"/>
</dbReference>
<dbReference type="Gene3D" id="3.40.50.720">
    <property type="entry name" value="NAD(P)-binding Rossmann-like Domain"/>
    <property type="match status" value="1"/>
</dbReference>
<keyword evidence="3" id="KW-1185">Reference proteome</keyword>
<dbReference type="RefSeq" id="WP_149160527.1">
    <property type="nucleotide sequence ID" value="NZ_CP043505.1"/>
</dbReference>
<name>A0A5C1YEH8_9MICO</name>
<dbReference type="CDD" id="cd05244">
    <property type="entry name" value="BVR-B_like_SDR_a"/>
    <property type="match status" value="1"/>
</dbReference>